<keyword evidence="5" id="KW-1185">Reference proteome</keyword>
<keyword evidence="2 3" id="KW-0143">Chaperone</keyword>
<dbReference type="Gene3D" id="2.30.33.40">
    <property type="entry name" value="GroES chaperonin"/>
    <property type="match status" value="1"/>
</dbReference>
<proteinExistence type="inferred from homology"/>
<dbReference type="SUPFAM" id="SSF50129">
    <property type="entry name" value="GroES-like"/>
    <property type="match status" value="1"/>
</dbReference>
<dbReference type="GO" id="GO:0046872">
    <property type="term" value="F:metal ion binding"/>
    <property type="evidence" value="ECO:0007669"/>
    <property type="project" value="TreeGrafter"/>
</dbReference>
<dbReference type="InterPro" id="IPR037124">
    <property type="entry name" value="Chaperonin_GroES_sf"/>
</dbReference>
<dbReference type="PRINTS" id="PR00297">
    <property type="entry name" value="CHAPERONIN10"/>
</dbReference>
<dbReference type="Pfam" id="PF00166">
    <property type="entry name" value="Cpn10"/>
    <property type="match status" value="1"/>
</dbReference>
<comment type="similarity">
    <text evidence="1 3">Belongs to the GroES chaperonin family.</text>
</comment>
<evidence type="ECO:0000256" key="1">
    <source>
        <dbReference type="ARBA" id="ARBA00006975"/>
    </source>
</evidence>
<dbReference type="GO" id="GO:0051087">
    <property type="term" value="F:protein-folding chaperone binding"/>
    <property type="evidence" value="ECO:0007669"/>
    <property type="project" value="TreeGrafter"/>
</dbReference>
<dbReference type="SMART" id="SM00883">
    <property type="entry name" value="Cpn10"/>
    <property type="match status" value="1"/>
</dbReference>
<dbReference type="GO" id="GO:0044183">
    <property type="term" value="F:protein folding chaperone"/>
    <property type="evidence" value="ECO:0007669"/>
    <property type="project" value="InterPro"/>
</dbReference>
<accession>A0A0M0JGL2</accession>
<dbReference type="PANTHER" id="PTHR10772:SF63">
    <property type="entry name" value="20 KDA CHAPERONIN, CHLOROPLASTIC"/>
    <property type="match status" value="1"/>
</dbReference>
<organism evidence="4 5">
    <name type="scientific">Chrysochromulina tobinii</name>
    <dbReference type="NCBI Taxonomy" id="1460289"/>
    <lineage>
        <taxon>Eukaryota</taxon>
        <taxon>Haptista</taxon>
        <taxon>Haptophyta</taxon>
        <taxon>Prymnesiophyceae</taxon>
        <taxon>Prymnesiales</taxon>
        <taxon>Chrysochromulinaceae</taxon>
        <taxon>Chrysochromulina</taxon>
    </lineage>
</organism>
<evidence type="ECO:0000313" key="4">
    <source>
        <dbReference type="EMBL" id="KOO25590.1"/>
    </source>
</evidence>
<dbReference type="EMBL" id="JWZX01002953">
    <property type="protein sequence ID" value="KOO25590.1"/>
    <property type="molecule type" value="Genomic_DNA"/>
</dbReference>
<comment type="caution">
    <text evidence="4">The sequence shown here is derived from an EMBL/GenBank/DDBJ whole genome shotgun (WGS) entry which is preliminary data.</text>
</comment>
<dbReference type="GO" id="GO:0051082">
    <property type="term" value="F:unfolded protein binding"/>
    <property type="evidence" value="ECO:0007669"/>
    <property type="project" value="TreeGrafter"/>
</dbReference>
<dbReference type="OrthoDB" id="184876at2759"/>
<reference evidence="5" key="1">
    <citation type="journal article" date="2015" name="PLoS Genet.">
        <title>Genome Sequence and Transcriptome Analyses of Chrysochromulina tobin: Metabolic Tools for Enhanced Algal Fitness in the Prominent Order Prymnesiales (Haptophyceae).</title>
        <authorList>
            <person name="Hovde B.T."/>
            <person name="Deodato C.R."/>
            <person name="Hunsperger H.M."/>
            <person name="Ryken S.A."/>
            <person name="Yost W."/>
            <person name="Jha R.K."/>
            <person name="Patterson J."/>
            <person name="Monnat R.J. Jr."/>
            <person name="Barlow S.B."/>
            <person name="Starkenburg S.R."/>
            <person name="Cattolico R.A."/>
        </authorList>
    </citation>
    <scope>NUCLEOTIDE SEQUENCE</scope>
    <source>
        <strain evidence="5">CCMP291</strain>
    </source>
</reference>
<dbReference type="InterPro" id="IPR011032">
    <property type="entry name" value="GroES-like_sf"/>
</dbReference>
<gene>
    <name evidence="4" type="ORF">Ctob_011865</name>
</gene>
<sequence>MGGLAARITSPRVLPPQAYASTIESGEELQPLEDHIVIDLQSAPSATVAGILLPTVFEDEQEDEAFAKPEPRAGTVLAVGPGALTKNGNRAPMPDIKVGQKVVVGPKAGIRIQLKDKPLRESTIFLFKAEEIWAVCS</sequence>
<evidence type="ECO:0000256" key="3">
    <source>
        <dbReference type="RuleBase" id="RU003479"/>
    </source>
</evidence>
<dbReference type="InterPro" id="IPR020818">
    <property type="entry name" value="Chaperonin_GroES"/>
</dbReference>
<dbReference type="CDD" id="cd00320">
    <property type="entry name" value="cpn10"/>
    <property type="match status" value="1"/>
</dbReference>
<dbReference type="AlphaFoldDB" id="A0A0M0JGL2"/>
<protein>
    <submittedName>
        <fullName evidence="4">Chaperonin cpn10</fullName>
    </submittedName>
</protein>
<evidence type="ECO:0000256" key="2">
    <source>
        <dbReference type="ARBA" id="ARBA00023186"/>
    </source>
</evidence>
<dbReference type="GO" id="GO:0005524">
    <property type="term" value="F:ATP binding"/>
    <property type="evidence" value="ECO:0007669"/>
    <property type="project" value="InterPro"/>
</dbReference>
<name>A0A0M0JGL2_9EUKA</name>
<evidence type="ECO:0000313" key="5">
    <source>
        <dbReference type="Proteomes" id="UP000037460"/>
    </source>
</evidence>
<dbReference type="Proteomes" id="UP000037460">
    <property type="component" value="Unassembled WGS sequence"/>
</dbReference>
<dbReference type="PANTHER" id="PTHR10772">
    <property type="entry name" value="10 KDA HEAT SHOCK PROTEIN"/>
    <property type="match status" value="1"/>
</dbReference>